<evidence type="ECO:0000313" key="3">
    <source>
        <dbReference type="Proteomes" id="UP000319499"/>
    </source>
</evidence>
<gene>
    <name evidence="2" type="ORF">ETU09_00875</name>
</gene>
<feature type="transmembrane region" description="Helical" evidence="1">
    <location>
        <begin position="309"/>
        <end position="328"/>
    </location>
</feature>
<feature type="transmembrane region" description="Helical" evidence="1">
    <location>
        <begin position="187"/>
        <end position="207"/>
    </location>
</feature>
<feature type="transmembrane region" description="Helical" evidence="1">
    <location>
        <begin position="12"/>
        <end position="32"/>
    </location>
</feature>
<dbReference type="Proteomes" id="UP000319499">
    <property type="component" value="Unassembled WGS sequence"/>
</dbReference>
<accession>A0A563DKA3</accession>
<proteinExistence type="predicted"/>
<comment type="caution">
    <text evidence="2">The sequence shown here is derived from an EMBL/GenBank/DDBJ whole genome shotgun (WGS) entry which is preliminary data.</text>
</comment>
<dbReference type="AlphaFoldDB" id="A0A563DKA3"/>
<feature type="transmembrane region" description="Helical" evidence="1">
    <location>
        <begin position="253"/>
        <end position="272"/>
    </location>
</feature>
<feature type="transmembrane region" description="Helical" evidence="1">
    <location>
        <begin position="148"/>
        <end position="175"/>
    </location>
</feature>
<feature type="transmembrane region" description="Helical" evidence="1">
    <location>
        <begin position="284"/>
        <end position="303"/>
    </location>
</feature>
<feature type="transmembrane region" description="Helical" evidence="1">
    <location>
        <begin position="95"/>
        <end position="112"/>
    </location>
</feature>
<sequence>MVFFYKNINSFFILLGLSIFYVFPIMLANVYFIDDMSRVNKFQYWSYIGRPFADVLYTIISLGAPVDLFPLTTILSCIFITIALMILIKRMNMKFNIISYLIVLPVLCSPLFLENLSYRFDSVFMAFSILLAILSSEIKGKKYIVIKILMVFVALGMYQASINIYFSVCFLFYISDYKNSHPNSAKNLLQSILIAIIAYILYYVLVIKLYLNGGENFYIKGMKENTPFNLDGLILFFKNIITILANFYFHFSFLYLIVLIVLFLISYIFIFKNIRLNKNKLNKIIFILSPLAIALCVPGILLFMKNIAYMPRMLIATSIFIVFLFYCINAFLKGYWKFLLVLPYLYFFSLSYSYGASLSIMKTYNEYLFTQISYDLNNLNIKDDDNVYLLNGAPMPSQVIQFTEKNKFMEVPFILNSFGNDAGANIMTAGLFEFHNLNINIPSIFEGQKYIDKVKDNPTIKKNLYNIYKENNDYVIWFHKKESKINQ</sequence>
<dbReference type="EMBL" id="SELH01000011">
    <property type="protein sequence ID" value="TWP30587.1"/>
    <property type="molecule type" value="Genomic_DNA"/>
</dbReference>
<feature type="transmembrane region" description="Helical" evidence="1">
    <location>
        <begin position="335"/>
        <end position="355"/>
    </location>
</feature>
<name>A0A563DKA3_9FLAO</name>
<keyword evidence="3" id="KW-1185">Reference proteome</keyword>
<dbReference type="Pfam" id="PF14264">
    <property type="entry name" value="Glucos_trans_II"/>
    <property type="match status" value="1"/>
</dbReference>
<feature type="transmembrane region" description="Helical" evidence="1">
    <location>
        <begin position="68"/>
        <end position="88"/>
    </location>
</feature>
<evidence type="ECO:0000313" key="2">
    <source>
        <dbReference type="EMBL" id="TWP30587.1"/>
    </source>
</evidence>
<keyword evidence="1" id="KW-0472">Membrane</keyword>
<feature type="transmembrane region" description="Helical" evidence="1">
    <location>
        <begin position="228"/>
        <end position="247"/>
    </location>
</feature>
<feature type="transmembrane region" description="Helical" evidence="1">
    <location>
        <begin position="44"/>
        <end position="62"/>
    </location>
</feature>
<feature type="transmembrane region" description="Helical" evidence="1">
    <location>
        <begin position="118"/>
        <end position="136"/>
    </location>
</feature>
<organism evidence="2 3">
    <name type="scientific">Apibacter muscae</name>
    <dbReference type="NCBI Taxonomy" id="2509004"/>
    <lineage>
        <taxon>Bacteria</taxon>
        <taxon>Pseudomonadati</taxon>
        <taxon>Bacteroidota</taxon>
        <taxon>Flavobacteriia</taxon>
        <taxon>Flavobacteriales</taxon>
        <taxon>Weeksellaceae</taxon>
        <taxon>Apibacter</taxon>
    </lineage>
</organism>
<dbReference type="InterPro" id="IPR025686">
    <property type="entry name" value="Glucos_trans_II"/>
</dbReference>
<evidence type="ECO:0008006" key="4">
    <source>
        <dbReference type="Google" id="ProtNLM"/>
    </source>
</evidence>
<dbReference type="OrthoDB" id="1352312at2"/>
<protein>
    <recommendedName>
        <fullName evidence="4">Glycosyltransferase RgtA/B/C/D-like domain-containing protein</fullName>
    </recommendedName>
</protein>
<keyword evidence="1" id="KW-0812">Transmembrane</keyword>
<keyword evidence="1" id="KW-1133">Transmembrane helix</keyword>
<reference evidence="2 3" key="1">
    <citation type="submission" date="2019-02" db="EMBL/GenBank/DDBJ databases">
        <title>Apibacter muscae sp. nov.: a novel member of the house fly microbiota.</title>
        <authorList>
            <person name="Park R."/>
        </authorList>
    </citation>
    <scope>NUCLEOTIDE SEQUENCE [LARGE SCALE GENOMIC DNA]</scope>
    <source>
        <strain evidence="2 3">AL1</strain>
    </source>
</reference>
<evidence type="ECO:0000256" key="1">
    <source>
        <dbReference type="SAM" id="Phobius"/>
    </source>
</evidence>